<keyword evidence="3" id="KW-1185">Reference proteome</keyword>
<proteinExistence type="predicted"/>
<dbReference type="PANTHER" id="PTHR34610:SF3">
    <property type="entry name" value="SSL7007 PROTEIN"/>
    <property type="match status" value="1"/>
</dbReference>
<dbReference type="SUPFAM" id="SSF88723">
    <property type="entry name" value="PIN domain-like"/>
    <property type="match status" value="1"/>
</dbReference>
<dbReference type="InterPro" id="IPR002716">
    <property type="entry name" value="PIN_dom"/>
</dbReference>
<protein>
    <submittedName>
        <fullName evidence="2">PilT protein domain protein</fullName>
    </submittedName>
</protein>
<dbReference type="EMBL" id="FLQX01000107">
    <property type="protein sequence ID" value="SBT06305.1"/>
    <property type="molecule type" value="Genomic_DNA"/>
</dbReference>
<gene>
    <name evidence="2" type="ORF">ACCAA_310055</name>
</gene>
<dbReference type="InterPro" id="IPR002850">
    <property type="entry name" value="PIN_toxin-like"/>
</dbReference>
<dbReference type="InterPro" id="IPR029060">
    <property type="entry name" value="PIN-like_dom_sf"/>
</dbReference>
<dbReference type="PANTHER" id="PTHR34610">
    <property type="entry name" value="SSL7007 PROTEIN"/>
    <property type="match status" value="1"/>
</dbReference>
<name>A0A1A8XMB7_9PROT</name>
<reference evidence="2 3" key="1">
    <citation type="submission" date="2016-06" db="EMBL/GenBank/DDBJ databases">
        <authorList>
            <person name="Kjaerup R.B."/>
            <person name="Dalgaard T.S."/>
            <person name="Juul-Madsen H.R."/>
        </authorList>
    </citation>
    <scope>NUCLEOTIDE SEQUENCE [LARGE SCALE GENOMIC DNA]</scope>
    <source>
        <strain evidence="2">3</strain>
    </source>
</reference>
<dbReference type="STRING" id="1860102.ACCAA_310055"/>
<dbReference type="RefSeq" id="WP_186407082.1">
    <property type="nucleotide sequence ID" value="NZ_FLQX01000107.1"/>
</dbReference>
<dbReference type="Pfam" id="PF13470">
    <property type="entry name" value="PIN_3"/>
    <property type="match status" value="1"/>
</dbReference>
<dbReference type="NCBIfam" id="TIGR00305">
    <property type="entry name" value="putative toxin-antitoxin system toxin component, PIN family"/>
    <property type="match status" value="1"/>
</dbReference>
<dbReference type="Proteomes" id="UP000199169">
    <property type="component" value="Unassembled WGS sequence"/>
</dbReference>
<feature type="domain" description="PIN" evidence="1">
    <location>
        <begin position="2"/>
        <end position="113"/>
    </location>
</feature>
<accession>A0A1A8XMB7</accession>
<sequence>MRAVLDTNVVIDLLHFADPPAQALHRAIHCGAVQCFADQPCLAELERVAGYPRFALDTSAQQSLLADYRGFVTLCEAAGAENFALPRCRDADDQKFLILARRCRADLLITRDRLLLTVTRQRSLPLPFAIVTAAEAAPLIAVARDCHQRPTARAGERPLGGGSEMD</sequence>
<evidence type="ECO:0000313" key="3">
    <source>
        <dbReference type="Proteomes" id="UP000199169"/>
    </source>
</evidence>
<dbReference type="AlphaFoldDB" id="A0A1A8XMB7"/>
<evidence type="ECO:0000313" key="2">
    <source>
        <dbReference type="EMBL" id="SBT06305.1"/>
    </source>
</evidence>
<organism evidence="2 3">
    <name type="scientific">Candidatus Accumulibacter aalborgensis</name>
    <dbReference type="NCBI Taxonomy" id="1860102"/>
    <lineage>
        <taxon>Bacteria</taxon>
        <taxon>Pseudomonadati</taxon>
        <taxon>Pseudomonadota</taxon>
        <taxon>Betaproteobacteria</taxon>
        <taxon>Candidatus Accumulibacter</taxon>
    </lineage>
</organism>
<evidence type="ECO:0000259" key="1">
    <source>
        <dbReference type="Pfam" id="PF13470"/>
    </source>
</evidence>